<evidence type="ECO:0000313" key="3">
    <source>
        <dbReference type="Proteomes" id="UP000735302"/>
    </source>
</evidence>
<name>A0AAV4AV94_9GAST</name>
<dbReference type="AlphaFoldDB" id="A0AAV4AV94"/>
<organism evidence="2 3">
    <name type="scientific">Plakobranchus ocellatus</name>
    <dbReference type="NCBI Taxonomy" id="259542"/>
    <lineage>
        <taxon>Eukaryota</taxon>
        <taxon>Metazoa</taxon>
        <taxon>Spiralia</taxon>
        <taxon>Lophotrochozoa</taxon>
        <taxon>Mollusca</taxon>
        <taxon>Gastropoda</taxon>
        <taxon>Heterobranchia</taxon>
        <taxon>Euthyneura</taxon>
        <taxon>Panpulmonata</taxon>
        <taxon>Sacoglossa</taxon>
        <taxon>Placobranchoidea</taxon>
        <taxon>Plakobranchidae</taxon>
        <taxon>Plakobranchus</taxon>
    </lineage>
</organism>
<protein>
    <submittedName>
        <fullName evidence="2">Uncharacterized protein</fullName>
    </submittedName>
</protein>
<feature type="compositionally biased region" description="Low complexity" evidence="1">
    <location>
        <begin position="13"/>
        <end position="31"/>
    </location>
</feature>
<reference evidence="2 3" key="1">
    <citation type="journal article" date="2021" name="Elife">
        <title>Chloroplast acquisition without the gene transfer in kleptoplastic sea slugs, Plakobranchus ocellatus.</title>
        <authorList>
            <person name="Maeda T."/>
            <person name="Takahashi S."/>
            <person name="Yoshida T."/>
            <person name="Shimamura S."/>
            <person name="Takaki Y."/>
            <person name="Nagai Y."/>
            <person name="Toyoda A."/>
            <person name="Suzuki Y."/>
            <person name="Arimoto A."/>
            <person name="Ishii H."/>
            <person name="Satoh N."/>
            <person name="Nishiyama T."/>
            <person name="Hasebe M."/>
            <person name="Maruyama T."/>
            <person name="Minagawa J."/>
            <person name="Obokata J."/>
            <person name="Shigenobu S."/>
        </authorList>
    </citation>
    <scope>NUCLEOTIDE SEQUENCE [LARGE SCALE GENOMIC DNA]</scope>
</reference>
<gene>
    <name evidence="2" type="ORF">PoB_003770000</name>
</gene>
<dbReference type="EMBL" id="BLXT01004229">
    <property type="protein sequence ID" value="GFO11195.1"/>
    <property type="molecule type" value="Genomic_DNA"/>
</dbReference>
<proteinExistence type="predicted"/>
<dbReference type="Proteomes" id="UP000735302">
    <property type="component" value="Unassembled WGS sequence"/>
</dbReference>
<feature type="region of interest" description="Disordered" evidence="1">
    <location>
        <begin position="12"/>
        <end position="31"/>
    </location>
</feature>
<evidence type="ECO:0000256" key="1">
    <source>
        <dbReference type="SAM" id="MobiDB-lite"/>
    </source>
</evidence>
<evidence type="ECO:0000313" key="2">
    <source>
        <dbReference type="EMBL" id="GFO11195.1"/>
    </source>
</evidence>
<sequence length="153" mass="17339">MTPRIFLGSLLPRSTSGTGRTTLSSCSPTRRSTRTSFQHPSCLQSFCIGCFTPSSFDFFDALCNSVVFIRGNRTVRVREMTCALLILQNKQDFKDHSPVVLPRGRKVLWVYQGLQQSLADLPHCHQCRVLIFFHVRLGAEHGLLHHVMVFNFA</sequence>
<keyword evidence="3" id="KW-1185">Reference proteome</keyword>
<comment type="caution">
    <text evidence="2">The sequence shown here is derived from an EMBL/GenBank/DDBJ whole genome shotgun (WGS) entry which is preliminary data.</text>
</comment>
<accession>A0AAV4AV94</accession>